<evidence type="ECO:0000313" key="1">
    <source>
        <dbReference type="EMBL" id="GAE44801.1"/>
    </source>
</evidence>
<dbReference type="Gene3D" id="1.20.1260.10">
    <property type="match status" value="1"/>
</dbReference>
<sequence length="94" mass="10335">MNFSGVAQAQTEMPADFGAKGALKDTSITLDEALVYAIQDEYLAQARYDAVIGKFGNIRPFSNIKAAEQQHISALVSLFQKYDKKSLKTTLSNM</sequence>
<reference evidence="1 2" key="1">
    <citation type="submission" date="2013-12" db="EMBL/GenBank/DDBJ databases">
        <title>NBRP : Genome information of microbial organism related human and environment.</title>
        <authorList>
            <person name="Hattori M."/>
            <person name="Oshima K."/>
            <person name="Inaba H."/>
            <person name="Suda W."/>
            <person name="Sakamoto M."/>
            <person name="Iino T."/>
            <person name="Kitahara M."/>
            <person name="Oshida Y."/>
            <person name="Iida T."/>
            <person name="Kudo T."/>
            <person name="Itoh T."/>
            <person name="Ahmed I."/>
            <person name="Ohkuma M."/>
        </authorList>
    </citation>
    <scope>NUCLEOTIDE SEQUENCE [LARGE SCALE GENOMIC DNA]</scope>
    <source>
        <strain evidence="1 2">JCM 21738</strain>
    </source>
</reference>
<keyword evidence="2" id="KW-1185">Reference proteome</keyword>
<dbReference type="InterPro" id="IPR012347">
    <property type="entry name" value="Ferritin-like"/>
</dbReference>
<protein>
    <recommendedName>
        <fullName evidence="3">DUF2202 domain-containing protein</fullName>
    </recommendedName>
</protein>
<accession>W4RKF9</accession>
<evidence type="ECO:0008006" key="3">
    <source>
        <dbReference type="Google" id="ProtNLM"/>
    </source>
</evidence>
<dbReference type="eggNOG" id="COG1633">
    <property type="taxonomic scope" value="Bacteria"/>
</dbReference>
<dbReference type="AlphaFoldDB" id="W4RKF9"/>
<organism evidence="1 2">
    <name type="scientific">Mesobacillus boroniphilus JCM 21738</name>
    <dbReference type="NCBI Taxonomy" id="1294265"/>
    <lineage>
        <taxon>Bacteria</taxon>
        <taxon>Bacillati</taxon>
        <taxon>Bacillota</taxon>
        <taxon>Bacilli</taxon>
        <taxon>Bacillales</taxon>
        <taxon>Bacillaceae</taxon>
        <taxon>Mesobacillus</taxon>
    </lineage>
</organism>
<dbReference type="Proteomes" id="UP000018949">
    <property type="component" value="Unassembled WGS sequence"/>
</dbReference>
<name>W4RKF9_9BACI</name>
<comment type="caution">
    <text evidence="1">The sequence shown here is derived from an EMBL/GenBank/DDBJ whole genome shotgun (WGS) entry which is preliminary data.</text>
</comment>
<gene>
    <name evidence="1" type="ORF">JCM21738_1545</name>
</gene>
<dbReference type="EMBL" id="BAUW01000012">
    <property type="protein sequence ID" value="GAE44801.1"/>
    <property type="molecule type" value="Genomic_DNA"/>
</dbReference>
<dbReference type="InterPro" id="IPR009078">
    <property type="entry name" value="Ferritin-like_SF"/>
</dbReference>
<evidence type="ECO:0000313" key="2">
    <source>
        <dbReference type="Proteomes" id="UP000018949"/>
    </source>
</evidence>
<dbReference type="SUPFAM" id="SSF47240">
    <property type="entry name" value="Ferritin-like"/>
    <property type="match status" value="1"/>
</dbReference>
<proteinExistence type="predicted"/>